<keyword evidence="1 3" id="KW-0547">Nucleotide-binding</keyword>
<dbReference type="InterPro" id="IPR027417">
    <property type="entry name" value="P-loop_NTPase"/>
</dbReference>
<sequence>MIEWIIQKIIDASLEPQVLVVGIEGSGRHTFEQQLNLPGGGGITTKSILASPSFGYDIIDQDNVPLSLSVYGGNHSMVWYGNSGTAGVVCVVDSSDEAKIELTKVTLGRFFERYEKLLRKAVLLVMANKQDRLDALSVTEVKERLGLETRFKGRRWHIQGTNAVSGLGIKEGLDWMARQI</sequence>
<comment type="caution">
    <text evidence="5">The sequence shown here is derived from an EMBL/GenBank/DDBJ whole genome shotgun (WGS) entry which is preliminary data.</text>
</comment>
<gene>
    <name evidence="5" type="primary">ARF1</name>
    <name evidence="5" type="ORF">EC957_001353</name>
</gene>
<dbReference type="GO" id="GO:0003924">
    <property type="term" value="F:GTPase activity"/>
    <property type="evidence" value="ECO:0007669"/>
    <property type="project" value="InterPro"/>
</dbReference>
<accession>A0A9P6K2B5</accession>
<dbReference type="PROSITE" id="PS51417">
    <property type="entry name" value="ARF"/>
    <property type="match status" value="1"/>
</dbReference>
<proteinExistence type="predicted"/>
<protein>
    <submittedName>
        <fullName evidence="5">Arf GTPase arf1</fullName>
    </submittedName>
</protein>
<feature type="binding site" evidence="3">
    <location>
        <begin position="128"/>
        <end position="131"/>
    </location>
    <ligand>
        <name>GTP</name>
        <dbReference type="ChEBI" id="CHEBI:37565"/>
    </ligand>
</feature>
<dbReference type="SUPFAM" id="SSF52540">
    <property type="entry name" value="P-loop containing nucleoside triphosphate hydrolases"/>
    <property type="match status" value="1"/>
</dbReference>
<dbReference type="Proteomes" id="UP000723463">
    <property type="component" value="Unassembled WGS sequence"/>
</dbReference>
<dbReference type="GO" id="GO:0005525">
    <property type="term" value="F:GTP binding"/>
    <property type="evidence" value="ECO:0007669"/>
    <property type="project" value="UniProtKB-KW"/>
</dbReference>
<dbReference type="Gene3D" id="3.40.50.300">
    <property type="entry name" value="P-loop containing nucleotide triphosphate hydrolases"/>
    <property type="match status" value="1"/>
</dbReference>
<name>A0A9P6K2B5_9FUNG</name>
<dbReference type="AlphaFoldDB" id="A0A9P6K2B5"/>
<dbReference type="PANTHER" id="PTHR11711">
    <property type="entry name" value="ADP RIBOSYLATION FACTOR-RELATED"/>
    <property type="match status" value="1"/>
</dbReference>
<evidence type="ECO:0000256" key="2">
    <source>
        <dbReference type="ARBA" id="ARBA00023134"/>
    </source>
</evidence>
<evidence type="ECO:0000256" key="1">
    <source>
        <dbReference type="ARBA" id="ARBA00022741"/>
    </source>
</evidence>
<keyword evidence="4" id="KW-0479">Metal-binding</keyword>
<feature type="binding site" evidence="3">
    <location>
        <position position="73"/>
    </location>
    <ligand>
        <name>GTP</name>
        <dbReference type="ChEBI" id="CHEBI:37565"/>
    </ligand>
</feature>
<keyword evidence="4" id="KW-0460">Magnesium</keyword>
<dbReference type="EMBL" id="JAAAXW010000124">
    <property type="protein sequence ID" value="KAF9542994.1"/>
    <property type="molecule type" value="Genomic_DNA"/>
</dbReference>
<dbReference type="InterPro" id="IPR006689">
    <property type="entry name" value="Small_GTPase_ARF/SAR"/>
</dbReference>
<organism evidence="5 6">
    <name type="scientific">Mortierella hygrophila</name>
    <dbReference type="NCBI Taxonomy" id="979708"/>
    <lineage>
        <taxon>Eukaryota</taxon>
        <taxon>Fungi</taxon>
        <taxon>Fungi incertae sedis</taxon>
        <taxon>Mucoromycota</taxon>
        <taxon>Mortierellomycotina</taxon>
        <taxon>Mortierellomycetes</taxon>
        <taxon>Mortierellales</taxon>
        <taxon>Mortierellaceae</taxon>
        <taxon>Mortierella</taxon>
    </lineage>
</organism>
<keyword evidence="2 3" id="KW-0342">GTP-binding</keyword>
<feature type="binding site" evidence="4">
    <location>
        <position position="51"/>
    </location>
    <ligand>
        <name>Mg(2+)</name>
        <dbReference type="ChEBI" id="CHEBI:18420"/>
    </ligand>
</feature>
<evidence type="ECO:0000256" key="4">
    <source>
        <dbReference type="PIRSR" id="PIRSR606689-2"/>
    </source>
</evidence>
<dbReference type="GO" id="GO:0046872">
    <property type="term" value="F:metal ion binding"/>
    <property type="evidence" value="ECO:0007669"/>
    <property type="project" value="UniProtKB-KW"/>
</dbReference>
<dbReference type="InterPro" id="IPR024156">
    <property type="entry name" value="Small_GTPase_ARF"/>
</dbReference>
<evidence type="ECO:0000313" key="5">
    <source>
        <dbReference type="EMBL" id="KAF9542994.1"/>
    </source>
</evidence>
<dbReference type="SMART" id="SM00177">
    <property type="entry name" value="ARF"/>
    <property type="match status" value="1"/>
</dbReference>
<evidence type="ECO:0000256" key="3">
    <source>
        <dbReference type="PIRSR" id="PIRSR606689-1"/>
    </source>
</evidence>
<keyword evidence="6" id="KW-1185">Reference proteome</keyword>
<dbReference type="Pfam" id="PF00025">
    <property type="entry name" value="Arf"/>
    <property type="match status" value="1"/>
</dbReference>
<reference evidence="5" key="1">
    <citation type="journal article" date="2020" name="Fungal Divers.">
        <title>Resolving the Mortierellaceae phylogeny through synthesis of multi-gene phylogenetics and phylogenomics.</title>
        <authorList>
            <person name="Vandepol N."/>
            <person name="Liber J."/>
            <person name="Desiro A."/>
            <person name="Na H."/>
            <person name="Kennedy M."/>
            <person name="Barry K."/>
            <person name="Grigoriev I.V."/>
            <person name="Miller A.N."/>
            <person name="O'Donnell K."/>
            <person name="Stajich J.E."/>
            <person name="Bonito G."/>
        </authorList>
    </citation>
    <scope>NUCLEOTIDE SEQUENCE</scope>
    <source>
        <strain evidence="5">NRRL 2591</strain>
    </source>
</reference>
<evidence type="ECO:0000313" key="6">
    <source>
        <dbReference type="Proteomes" id="UP000723463"/>
    </source>
</evidence>